<accession>U6KN32</accession>
<dbReference type="InterPro" id="IPR006909">
    <property type="entry name" value="Rad21/Rec8_C_eu"/>
</dbReference>
<proteinExistence type="predicted"/>
<feature type="region of interest" description="Disordered" evidence="1">
    <location>
        <begin position="542"/>
        <end position="627"/>
    </location>
</feature>
<evidence type="ECO:0000256" key="1">
    <source>
        <dbReference type="SAM" id="MobiDB-lite"/>
    </source>
</evidence>
<reference evidence="3" key="2">
    <citation type="submission" date="2013-10" db="EMBL/GenBank/DDBJ databases">
        <authorList>
            <person name="Aslett M."/>
        </authorList>
    </citation>
    <scope>NUCLEOTIDE SEQUENCE [LARGE SCALE GENOMIC DNA]</scope>
    <source>
        <strain evidence="3">Houghton</strain>
    </source>
</reference>
<feature type="region of interest" description="Disordered" evidence="1">
    <location>
        <begin position="682"/>
        <end position="702"/>
    </location>
</feature>
<feature type="compositionally biased region" description="Polar residues" evidence="1">
    <location>
        <begin position="543"/>
        <end position="562"/>
    </location>
</feature>
<dbReference type="GeneID" id="25254480"/>
<reference evidence="3" key="1">
    <citation type="submission" date="2013-10" db="EMBL/GenBank/DDBJ databases">
        <title>Genomic analysis of the causative agents of coccidiosis in chickens.</title>
        <authorList>
            <person name="Reid A.J."/>
            <person name="Blake D."/>
            <person name="Billington K."/>
            <person name="Browne H."/>
            <person name="Dunn M."/>
            <person name="Hung S."/>
            <person name="Kawahara F."/>
            <person name="Miranda-Saavedra D."/>
            <person name="Mourier T."/>
            <person name="Nagra H."/>
            <person name="Otto T.D."/>
            <person name="Rawlings N."/>
            <person name="Sanchez A."/>
            <person name="Sanders M."/>
            <person name="Subramaniam C."/>
            <person name="Tay Y."/>
            <person name="Dear P."/>
            <person name="Doerig C."/>
            <person name="Gruber A."/>
            <person name="Parkinson J."/>
            <person name="Shirley M."/>
            <person name="Wan K.L."/>
            <person name="Berriman M."/>
            <person name="Tomley F."/>
            <person name="Pain A."/>
        </authorList>
    </citation>
    <scope>NUCLEOTIDE SEQUENCE [LARGE SCALE GENOMIC DNA]</scope>
    <source>
        <strain evidence="3">Houghton</strain>
    </source>
</reference>
<keyword evidence="4" id="KW-1185">Reference proteome</keyword>
<organism evidence="3 4">
    <name type="scientific">Eimeria tenella</name>
    <name type="common">Coccidian parasite</name>
    <dbReference type="NCBI Taxonomy" id="5802"/>
    <lineage>
        <taxon>Eukaryota</taxon>
        <taxon>Sar</taxon>
        <taxon>Alveolata</taxon>
        <taxon>Apicomplexa</taxon>
        <taxon>Conoidasida</taxon>
        <taxon>Coccidia</taxon>
        <taxon>Eucoccidiorida</taxon>
        <taxon>Eimeriorina</taxon>
        <taxon>Eimeriidae</taxon>
        <taxon>Eimeria</taxon>
    </lineage>
</organism>
<dbReference type="Proteomes" id="UP000030747">
    <property type="component" value="Unassembled WGS sequence"/>
</dbReference>
<feature type="region of interest" description="Disordered" evidence="1">
    <location>
        <begin position="269"/>
        <end position="291"/>
    </location>
</feature>
<feature type="domain" description="Rad21/Rec8-like protein C-terminal eukaryotic" evidence="2">
    <location>
        <begin position="1035"/>
        <end position="1074"/>
    </location>
</feature>
<evidence type="ECO:0000259" key="2">
    <source>
        <dbReference type="Pfam" id="PF04824"/>
    </source>
</evidence>
<dbReference type="RefSeq" id="XP_013228540.1">
    <property type="nucleotide sequence ID" value="XM_013373086.1"/>
</dbReference>
<dbReference type="Pfam" id="PF04824">
    <property type="entry name" value="Rad21_Rec8"/>
    <property type="match status" value="1"/>
</dbReference>
<evidence type="ECO:0000313" key="3">
    <source>
        <dbReference type="EMBL" id="CDJ37702.1"/>
    </source>
</evidence>
<dbReference type="OrthoDB" id="346961at2759"/>
<protein>
    <recommendedName>
        <fullName evidence="2">Rad21/Rec8-like protein C-terminal eukaryotic domain-containing protein</fullName>
    </recommendedName>
</protein>
<feature type="compositionally biased region" description="Basic and acidic residues" evidence="1">
    <location>
        <begin position="25"/>
        <end position="35"/>
    </location>
</feature>
<dbReference type="VEuPathDB" id="ToxoDB:ETH2_1426700"/>
<dbReference type="VEuPathDB" id="ToxoDB:ETH_00026920"/>
<feature type="compositionally biased region" description="Basic and acidic residues" evidence="1">
    <location>
        <begin position="960"/>
        <end position="971"/>
    </location>
</feature>
<name>U6KN32_EIMTE</name>
<feature type="region of interest" description="Disordered" evidence="1">
    <location>
        <begin position="91"/>
        <end position="110"/>
    </location>
</feature>
<feature type="region of interest" description="Disordered" evidence="1">
    <location>
        <begin position="1"/>
        <end position="55"/>
    </location>
</feature>
<evidence type="ECO:0000313" key="4">
    <source>
        <dbReference type="Proteomes" id="UP000030747"/>
    </source>
</evidence>
<feature type="compositionally biased region" description="Polar residues" evidence="1">
    <location>
        <begin position="972"/>
        <end position="983"/>
    </location>
</feature>
<sequence length="1313" mass="139839">MASLPADTAAGSTFFEGSHEEDEENKAPEPNRSSDADDPGILKAPPEHLRFTSSSTQKACMVSESFVSRSADEGSSVCLALRPVHPDRNGGGRCPYTAAPMPSPRREGSPLGDLRIRAVSKVFLRLEEAPRAVRDLWKISFEGKQLRRRKLLFQIDLNEVCSWISVRLETDLLPPCGALADSSAYADATAVYGQLVPQLLWAAAVAMSALISLTLQEATALWARLQLLALDATSISAVAAADNLKSGNASAIRRQEGFSGLCGRSRVFGRRKRRRSQHQQQQQQGHDDQQFAGDTSLQLADVAESGAEPEFLLQRISNARKEPREVKGPAALTRYASDSLLLQNYPYSSINGTTNSSSSTGVVSECVVPVPPFRYLGSFDKLQSATLLSPSAASSPFAALRQDLMQLGALRSPGGGGVPLRGASSTGSSTTSLGAFAPHHLAAAAVSVAESPSSKSKQAGTSRPEHWALMSWQSAAAAAAAAAAAVVQQGLSRRSSFSSVASDLLPPSSYQQQQHHGLLAQEPLSLEVAVGAAVDPRVASPFRLQQHQQRSLLPSEPSSIDSENSKRTRDSMPAIRTPDGWAADPSLLEQQDGDLGGWHFPEEDSGWAQGKGAEATAAETPQTPVSDTGEVQLALAVPGDLRLQELVQRVWATDRPKRRPGSHQKVQLDKIISRSALNEEAAAAAKAEKNRNSAPGTGVVPEEPLSASMRLLQEGTEDSEALKRNFRCYSGMLKRQLCLRALLRQHQEQHLLSLQKLPRKRLDSGQGPTAGTGGMTLALLLSGAHCRPLLPSAAEAASAALRGCSLGGPVKTLQQQKQCELQKHTATESVQALTARCAVGRPWFRETPNGVDNSLEATREASDAAADAARTTADAAAAAAAAVARRRRSSWLDRENVLRGFESPLPPAEFSEGNEPEPWVDTNWEDAADEYHQQAQVHHQKQQEQHKQGRAKESLGIFAEEPRRQQQDPHVNETSLSPIHGNSQGLYRKKDGAIITLWPSAADLFELVERHYVPGAAGFASHPYNTPPPPSAAPSPASLSTLLNGRSRRTAARAFRDALTLHSYGLCFLKQDMPEPSEKDALGYPPLLIFSQDAAEARELLGSTAKRAAATAAATSYSADAAQSPAPTAAAAANAGADAVTALPKGTSVEPCAFPLVNEGTAGGIPSVATKVTARPQAAAVAALAADAAAAEAADTGMAPISDEQLEQAVQWLVTGLLDRLQEQSRLHAHELVHWFVHELLPSSDFAHVATPAAWEAKAVYAICTLIDEGVFVASAAALDEAPVRMKITDRVFGGNATGLECPFWLEGVADVD</sequence>
<gene>
    <name evidence="3" type="ORF">ETH_00026920</name>
</gene>
<feature type="region of interest" description="Disordered" evidence="1">
    <location>
        <begin position="960"/>
        <end position="983"/>
    </location>
</feature>
<dbReference type="EMBL" id="HG673774">
    <property type="protein sequence ID" value="CDJ37702.1"/>
    <property type="molecule type" value="Genomic_DNA"/>
</dbReference>